<dbReference type="RefSeq" id="WP_021226177.1">
    <property type="nucleotide sequence ID" value="NZ_ATDP01000089.1"/>
</dbReference>
<dbReference type="GO" id="GO:0003677">
    <property type="term" value="F:DNA binding"/>
    <property type="evidence" value="ECO:0007669"/>
    <property type="project" value="InterPro"/>
</dbReference>
<feature type="domain" description="Restriction endonuclease type IV Mrr" evidence="1">
    <location>
        <begin position="56"/>
        <end position="165"/>
    </location>
</feature>
<comment type="caution">
    <text evidence="2">The sequence shown here is derived from an EMBL/GenBank/DDBJ whole genome shotgun (WGS) entry which is preliminary data.</text>
</comment>
<evidence type="ECO:0000313" key="2">
    <source>
        <dbReference type="EMBL" id="EQB14981.1"/>
    </source>
</evidence>
<reference evidence="2 3" key="1">
    <citation type="journal article" date="2013" name="Genome Announc.">
        <title>Draft Genome Sequence of Sphingobium lactosutens Strain DS20T, Isolated from a Hexachlorocyclohexane Dumpsite.</title>
        <authorList>
            <person name="Kumar R."/>
            <person name="Dwivedi V."/>
            <person name="Negi V."/>
            <person name="Khurana J.P."/>
            <person name="Lal R."/>
        </authorList>
    </citation>
    <scope>NUCLEOTIDE SEQUENCE [LARGE SCALE GENOMIC DNA]</scope>
    <source>
        <strain evidence="2 3">DS20</strain>
    </source>
</reference>
<dbReference type="InterPro" id="IPR052906">
    <property type="entry name" value="Type_IV_Methyl-Rstrct_Enzyme"/>
</dbReference>
<organism evidence="2 3">
    <name type="scientific">Sphingobium lactosutens DS20</name>
    <dbReference type="NCBI Taxonomy" id="1331060"/>
    <lineage>
        <taxon>Bacteria</taxon>
        <taxon>Pseudomonadati</taxon>
        <taxon>Pseudomonadota</taxon>
        <taxon>Alphaproteobacteria</taxon>
        <taxon>Sphingomonadales</taxon>
        <taxon>Sphingomonadaceae</taxon>
        <taxon>Sphingobium</taxon>
    </lineage>
</organism>
<dbReference type="GO" id="GO:0009307">
    <property type="term" value="P:DNA restriction-modification system"/>
    <property type="evidence" value="ECO:0007669"/>
    <property type="project" value="InterPro"/>
</dbReference>
<dbReference type="Proteomes" id="UP000015531">
    <property type="component" value="Unassembled WGS sequence"/>
</dbReference>
<dbReference type="AlphaFoldDB" id="T0HF45"/>
<dbReference type="Pfam" id="PF04471">
    <property type="entry name" value="Mrr_cat"/>
    <property type="match status" value="1"/>
</dbReference>
<sequence>MLLALSAIVVALLVLLLHRARVPIRHRWRRRQARTMALQLSGKDRLQPPQLLYARLRAMDPLAFEELLLECFERRGHGVVRGRRYTGDGGIDGQVMIEGEIWLIQAKRYADAIRPEHVAAFEALCRAKGRRGLFIHTGRTGPQSRVMTAGSDRVAIVSGRTLLSLVTGGPMPDLTAPQLLRSPKYPNRRQI</sequence>
<dbReference type="SUPFAM" id="SSF52980">
    <property type="entry name" value="Restriction endonuclease-like"/>
    <property type="match status" value="1"/>
</dbReference>
<evidence type="ECO:0000313" key="3">
    <source>
        <dbReference type="Proteomes" id="UP000015531"/>
    </source>
</evidence>
<dbReference type="OrthoDB" id="577942at2"/>
<name>T0HF45_9SPHN</name>
<dbReference type="InterPro" id="IPR011335">
    <property type="entry name" value="Restrct_endonuc-II-like"/>
</dbReference>
<keyword evidence="3" id="KW-1185">Reference proteome</keyword>
<gene>
    <name evidence="2" type="ORF">RLDS_12485</name>
</gene>
<dbReference type="PANTHER" id="PTHR30015:SF7">
    <property type="entry name" value="TYPE IV METHYL-DIRECTED RESTRICTION ENZYME ECOKMRR"/>
    <property type="match status" value="1"/>
</dbReference>
<protein>
    <recommendedName>
        <fullName evidence="1">Restriction endonuclease type IV Mrr domain-containing protein</fullName>
    </recommendedName>
</protein>
<dbReference type="GO" id="GO:0015666">
    <property type="term" value="F:restriction endodeoxyribonuclease activity"/>
    <property type="evidence" value="ECO:0007669"/>
    <property type="project" value="TreeGrafter"/>
</dbReference>
<dbReference type="InterPro" id="IPR007560">
    <property type="entry name" value="Restrct_endonuc_IV_Mrr"/>
</dbReference>
<dbReference type="eggNOG" id="COG1715">
    <property type="taxonomic scope" value="Bacteria"/>
</dbReference>
<dbReference type="EMBL" id="ATDP01000089">
    <property type="protein sequence ID" value="EQB14981.1"/>
    <property type="molecule type" value="Genomic_DNA"/>
</dbReference>
<dbReference type="Gene3D" id="3.40.1350.10">
    <property type="match status" value="1"/>
</dbReference>
<accession>T0HF45</accession>
<evidence type="ECO:0000259" key="1">
    <source>
        <dbReference type="Pfam" id="PF04471"/>
    </source>
</evidence>
<dbReference type="PANTHER" id="PTHR30015">
    <property type="entry name" value="MRR RESTRICTION SYSTEM PROTEIN"/>
    <property type="match status" value="1"/>
</dbReference>
<proteinExistence type="predicted"/>
<dbReference type="InterPro" id="IPR011856">
    <property type="entry name" value="tRNA_endonuc-like_dom_sf"/>
</dbReference>